<gene>
    <name evidence="4" type="ORF">LARSCL_LOCUS1136</name>
</gene>
<organism evidence="4 5">
    <name type="scientific">Larinioides sclopetarius</name>
    <dbReference type="NCBI Taxonomy" id="280406"/>
    <lineage>
        <taxon>Eukaryota</taxon>
        <taxon>Metazoa</taxon>
        <taxon>Ecdysozoa</taxon>
        <taxon>Arthropoda</taxon>
        <taxon>Chelicerata</taxon>
        <taxon>Arachnida</taxon>
        <taxon>Araneae</taxon>
        <taxon>Araneomorphae</taxon>
        <taxon>Entelegynae</taxon>
        <taxon>Araneoidea</taxon>
        <taxon>Araneidae</taxon>
        <taxon>Larinioides</taxon>
    </lineage>
</organism>
<dbReference type="PRINTS" id="PR00019">
    <property type="entry name" value="LEURICHRPT"/>
</dbReference>
<dbReference type="Pfam" id="PF13306">
    <property type="entry name" value="LRR_5"/>
    <property type="match status" value="1"/>
</dbReference>
<keyword evidence="5" id="KW-1185">Reference proteome</keyword>
<dbReference type="GO" id="GO:0005886">
    <property type="term" value="C:plasma membrane"/>
    <property type="evidence" value="ECO:0007669"/>
    <property type="project" value="TreeGrafter"/>
</dbReference>
<dbReference type="SMART" id="SM00365">
    <property type="entry name" value="LRR_SD22"/>
    <property type="match status" value="4"/>
</dbReference>
<proteinExistence type="predicted"/>
<evidence type="ECO:0000256" key="1">
    <source>
        <dbReference type="ARBA" id="ARBA00022614"/>
    </source>
</evidence>
<dbReference type="PANTHER" id="PTHR24369">
    <property type="entry name" value="ANTIGEN BSP, PUTATIVE-RELATED"/>
    <property type="match status" value="1"/>
</dbReference>
<dbReference type="Proteomes" id="UP001497382">
    <property type="component" value="Unassembled WGS sequence"/>
</dbReference>
<dbReference type="SMART" id="SM00369">
    <property type="entry name" value="LRR_TYP"/>
    <property type="match status" value="6"/>
</dbReference>
<dbReference type="Gene3D" id="3.80.10.10">
    <property type="entry name" value="Ribonuclease Inhibitor"/>
    <property type="match status" value="2"/>
</dbReference>
<keyword evidence="1" id="KW-0433">Leucine-rich repeat</keyword>
<evidence type="ECO:0000313" key="5">
    <source>
        <dbReference type="Proteomes" id="UP001497382"/>
    </source>
</evidence>
<dbReference type="PROSITE" id="PS51450">
    <property type="entry name" value="LRR"/>
    <property type="match status" value="2"/>
</dbReference>
<evidence type="ECO:0000256" key="3">
    <source>
        <dbReference type="SAM" id="SignalP"/>
    </source>
</evidence>
<comment type="caution">
    <text evidence="4">The sequence shown here is derived from an EMBL/GenBank/DDBJ whole genome shotgun (WGS) entry which is preliminary data.</text>
</comment>
<sequence length="502" mass="57986">MLCYIIQLSVLLIGIVHSQQVSTDATWGDHCPTECDCKMVSASQTLISPWKPENSSVKTVLCVFRNESLFLMLHLPKDTESITILQANDDSAMILTNNILKDLQMVKSIDLQGSLSKSKIYITNDIFHDLKDLKYLSLRRVDLTGAEKAFSKLSSLEVLYVIHCDIGYLKWEMLDGLKNLKELYLEQSGIKELYGFAFYGTPELRRLFLSHNDLFSVEADAFVGLLKLEYLDLSNNRIDHLSGLTFPPLPHLQRLELKHNPIKVIFPHCFQFLNGTQHLTLGHKKQPVHLMKFSFRGLYSLLFLHIPNIDNDALFEHMFYDLKSLTHMNLTGRIKLINDRAFNGAHKVLKKLILHDCQIERIYSDSFYGLEKLDLLDLSDNRLRSIPEGTFKHLKSIKHIWLNDNQLSQVPDNLFIPLHTLVALAMYNNPWNCTCRMSYWKEDIVMHKYEQNVDMCNVTSCAEDKLVVEGEIDLTPKCKEPKLYANHSIFQVLKVMKCERHL</sequence>
<dbReference type="Pfam" id="PF13855">
    <property type="entry name" value="LRR_8"/>
    <property type="match status" value="1"/>
</dbReference>
<dbReference type="AlphaFoldDB" id="A0AAV1YUN7"/>
<dbReference type="InterPro" id="IPR026906">
    <property type="entry name" value="LRR_5"/>
</dbReference>
<name>A0AAV1YUN7_9ARAC</name>
<evidence type="ECO:0000313" key="4">
    <source>
        <dbReference type="EMBL" id="CAL1262691.1"/>
    </source>
</evidence>
<dbReference type="InterPro" id="IPR032675">
    <property type="entry name" value="LRR_dom_sf"/>
</dbReference>
<keyword evidence="3" id="KW-0732">Signal</keyword>
<dbReference type="EMBL" id="CAXIEN010000006">
    <property type="protein sequence ID" value="CAL1262691.1"/>
    <property type="molecule type" value="Genomic_DNA"/>
</dbReference>
<protein>
    <submittedName>
        <fullName evidence="4">Uncharacterized protein</fullName>
    </submittedName>
</protein>
<feature type="signal peptide" evidence="3">
    <location>
        <begin position="1"/>
        <end position="18"/>
    </location>
</feature>
<dbReference type="InterPro" id="IPR003591">
    <property type="entry name" value="Leu-rich_rpt_typical-subtyp"/>
</dbReference>
<feature type="chain" id="PRO_5043606651" evidence="3">
    <location>
        <begin position="19"/>
        <end position="502"/>
    </location>
</feature>
<dbReference type="InterPro" id="IPR001611">
    <property type="entry name" value="Leu-rich_rpt"/>
</dbReference>
<reference evidence="4 5" key="1">
    <citation type="submission" date="2024-04" db="EMBL/GenBank/DDBJ databases">
        <authorList>
            <person name="Rising A."/>
            <person name="Reimegard J."/>
            <person name="Sonavane S."/>
            <person name="Akerstrom W."/>
            <person name="Nylinder S."/>
            <person name="Hedman E."/>
            <person name="Kallberg Y."/>
        </authorList>
    </citation>
    <scope>NUCLEOTIDE SEQUENCE [LARGE SCALE GENOMIC DNA]</scope>
</reference>
<keyword evidence="2" id="KW-0677">Repeat</keyword>
<dbReference type="PANTHER" id="PTHR24369:SF213">
    <property type="entry name" value="INSULIN LIKE GROWTH FACTOR BINDING PROTEIN ACID LABILE SUBUNIT"/>
    <property type="match status" value="1"/>
</dbReference>
<accession>A0AAV1YUN7</accession>
<dbReference type="InterPro" id="IPR050541">
    <property type="entry name" value="LRR_TM_domain-containing"/>
</dbReference>
<dbReference type="SUPFAM" id="SSF52058">
    <property type="entry name" value="L domain-like"/>
    <property type="match status" value="1"/>
</dbReference>
<evidence type="ECO:0000256" key="2">
    <source>
        <dbReference type="ARBA" id="ARBA00022737"/>
    </source>
</evidence>